<evidence type="ECO:0000313" key="2">
    <source>
        <dbReference type="EMBL" id="PWK61522.1"/>
    </source>
</evidence>
<keyword evidence="1" id="KW-1133">Transmembrane helix</keyword>
<dbReference type="Proteomes" id="UP000245708">
    <property type="component" value="Unassembled WGS sequence"/>
</dbReference>
<feature type="transmembrane region" description="Helical" evidence="1">
    <location>
        <begin position="7"/>
        <end position="27"/>
    </location>
</feature>
<accession>A0A316GL28</accession>
<sequence length="229" mass="24314">MGWSHLRFWSIGALIRILMFYPILALICGLAPATMIGIAIFALVLESALLLVAVAGRARNSVTARAVLAIAGLNGFYLALAGAAMMTEAGAHAVHLAGPAAATALSLVLTFVALGQIDMPRIHRRMVRSGGIVRSDGVSTLDPSKLRLDLWVAKGQRPWQRLLGYWLPLVGLPLALLASGARYGADVSSPMLLMAGHGLALLSVVLYPIMVGSLVNWRLTRLEETVPSC</sequence>
<keyword evidence="1" id="KW-0812">Transmembrane</keyword>
<name>A0A316GL28_9RHOB</name>
<feature type="transmembrane region" description="Helical" evidence="1">
    <location>
        <begin position="33"/>
        <end position="54"/>
    </location>
</feature>
<keyword evidence="1" id="KW-0472">Membrane</keyword>
<feature type="transmembrane region" description="Helical" evidence="1">
    <location>
        <begin position="163"/>
        <end position="185"/>
    </location>
</feature>
<protein>
    <submittedName>
        <fullName evidence="2">Uncharacterized protein</fullName>
    </submittedName>
</protein>
<keyword evidence="3" id="KW-1185">Reference proteome</keyword>
<dbReference type="AlphaFoldDB" id="A0A316GL28"/>
<reference evidence="2 3" key="1">
    <citation type="submission" date="2018-05" db="EMBL/GenBank/DDBJ databases">
        <title>Genomic Encyclopedia of Type Strains, Phase IV (KMG-IV): sequencing the most valuable type-strain genomes for metagenomic binning, comparative biology and taxonomic classification.</title>
        <authorList>
            <person name="Goeker M."/>
        </authorList>
    </citation>
    <scope>NUCLEOTIDE SEQUENCE [LARGE SCALE GENOMIC DNA]</scope>
    <source>
        <strain evidence="2 3">DSM 16097</strain>
    </source>
</reference>
<dbReference type="EMBL" id="QGGW01000002">
    <property type="protein sequence ID" value="PWK61522.1"/>
    <property type="molecule type" value="Genomic_DNA"/>
</dbReference>
<gene>
    <name evidence="2" type="ORF">C7455_102211</name>
</gene>
<feature type="transmembrane region" description="Helical" evidence="1">
    <location>
        <begin position="93"/>
        <end position="115"/>
    </location>
</feature>
<evidence type="ECO:0000313" key="3">
    <source>
        <dbReference type="Proteomes" id="UP000245708"/>
    </source>
</evidence>
<evidence type="ECO:0000256" key="1">
    <source>
        <dbReference type="SAM" id="Phobius"/>
    </source>
</evidence>
<organism evidence="2 3">
    <name type="scientific">Roseicyclus mahoneyensis</name>
    <dbReference type="NCBI Taxonomy" id="164332"/>
    <lineage>
        <taxon>Bacteria</taxon>
        <taxon>Pseudomonadati</taxon>
        <taxon>Pseudomonadota</taxon>
        <taxon>Alphaproteobacteria</taxon>
        <taxon>Rhodobacterales</taxon>
        <taxon>Roseobacteraceae</taxon>
        <taxon>Roseicyclus</taxon>
    </lineage>
</organism>
<feature type="transmembrane region" description="Helical" evidence="1">
    <location>
        <begin position="191"/>
        <end position="215"/>
    </location>
</feature>
<proteinExistence type="predicted"/>
<dbReference type="RefSeq" id="WP_109666510.1">
    <property type="nucleotide sequence ID" value="NZ_QGGW01000002.1"/>
</dbReference>
<comment type="caution">
    <text evidence="2">The sequence shown here is derived from an EMBL/GenBank/DDBJ whole genome shotgun (WGS) entry which is preliminary data.</text>
</comment>
<feature type="transmembrane region" description="Helical" evidence="1">
    <location>
        <begin position="66"/>
        <end position="87"/>
    </location>
</feature>